<dbReference type="Proteomes" id="UP000237662">
    <property type="component" value="Unassembled WGS sequence"/>
</dbReference>
<dbReference type="EMBL" id="PTJC01000005">
    <property type="protein sequence ID" value="PPK87298.1"/>
    <property type="molecule type" value="Genomic_DNA"/>
</dbReference>
<feature type="signal peptide" evidence="8">
    <location>
        <begin position="1"/>
        <end position="26"/>
    </location>
</feature>
<keyword evidence="8" id="KW-0732">Signal</keyword>
<reference evidence="10 11" key="1">
    <citation type="submission" date="2018-02" db="EMBL/GenBank/DDBJ databases">
        <title>Genomic Encyclopedia of Archaeal and Bacterial Type Strains, Phase II (KMG-II): from individual species to whole genera.</title>
        <authorList>
            <person name="Goeker M."/>
        </authorList>
    </citation>
    <scope>NUCLEOTIDE SEQUENCE [LARGE SCALE GENOMIC DNA]</scope>
    <source>
        <strain evidence="10 11">DSM 29526</strain>
    </source>
</reference>
<comment type="caution">
    <text evidence="10">The sequence shown here is derived from an EMBL/GenBank/DDBJ whole genome shotgun (WGS) entry which is preliminary data.</text>
</comment>
<keyword evidence="10" id="KW-0121">Carboxypeptidase</keyword>
<keyword evidence="6" id="KW-0482">Metalloprotease</keyword>
<evidence type="ECO:0000256" key="1">
    <source>
        <dbReference type="ARBA" id="ARBA00001947"/>
    </source>
</evidence>
<dbReference type="GO" id="GO:0004181">
    <property type="term" value="F:metallocarboxypeptidase activity"/>
    <property type="evidence" value="ECO:0007669"/>
    <property type="project" value="InterPro"/>
</dbReference>
<keyword evidence="5" id="KW-0862">Zinc</keyword>
<feature type="chain" id="PRO_5015404073" evidence="8">
    <location>
        <begin position="27"/>
        <end position="852"/>
    </location>
</feature>
<evidence type="ECO:0000259" key="9">
    <source>
        <dbReference type="PROSITE" id="PS52035"/>
    </source>
</evidence>
<comment type="similarity">
    <text evidence="2 7">Belongs to the peptidase M14 family.</text>
</comment>
<comment type="cofactor">
    <cofactor evidence="1">
        <name>Zn(2+)</name>
        <dbReference type="ChEBI" id="CHEBI:29105"/>
    </cofactor>
</comment>
<proteinExistence type="inferred from homology"/>
<dbReference type="GO" id="GO:0006508">
    <property type="term" value="P:proteolysis"/>
    <property type="evidence" value="ECO:0007669"/>
    <property type="project" value="UniProtKB-KW"/>
</dbReference>
<keyword evidence="3" id="KW-0645">Protease</keyword>
<keyword evidence="4" id="KW-0378">Hydrolase</keyword>
<dbReference type="SUPFAM" id="SSF52317">
    <property type="entry name" value="Class I glutamine amidotransferase-like"/>
    <property type="match status" value="1"/>
</dbReference>
<evidence type="ECO:0000256" key="7">
    <source>
        <dbReference type="PROSITE-ProRule" id="PRU01379"/>
    </source>
</evidence>
<dbReference type="PROSITE" id="PS52035">
    <property type="entry name" value="PEPTIDASE_M14"/>
    <property type="match status" value="1"/>
</dbReference>
<keyword evidence="11" id="KW-1185">Reference proteome</keyword>
<evidence type="ECO:0000256" key="3">
    <source>
        <dbReference type="ARBA" id="ARBA00022670"/>
    </source>
</evidence>
<dbReference type="AlphaFoldDB" id="A0A2S6I746"/>
<dbReference type="InterPro" id="IPR029062">
    <property type="entry name" value="Class_I_gatase-like"/>
</dbReference>
<dbReference type="OrthoDB" id="9758209at2"/>
<evidence type="ECO:0000256" key="6">
    <source>
        <dbReference type="ARBA" id="ARBA00023049"/>
    </source>
</evidence>
<dbReference type="RefSeq" id="WP_104417914.1">
    <property type="nucleotide sequence ID" value="NZ_PTJC01000005.1"/>
</dbReference>
<dbReference type="PANTHER" id="PTHR11705:SF143">
    <property type="entry name" value="SLL0236 PROTEIN"/>
    <property type="match status" value="1"/>
</dbReference>
<dbReference type="InterPro" id="IPR000834">
    <property type="entry name" value="Peptidase_M14"/>
</dbReference>
<protein>
    <submittedName>
        <fullName evidence="10">Zinc carboxypeptidase</fullName>
    </submittedName>
</protein>
<evidence type="ECO:0000256" key="4">
    <source>
        <dbReference type="ARBA" id="ARBA00022801"/>
    </source>
</evidence>
<accession>A0A2S6I746</accession>
<sequence>MRQFFLLLVLLTGPVVCPEIFAPALAAQSQLTAPGDFLPHELGETFTPHHMLVDYYQLVAGESDRVTLEQYGTTNEDRPLILATVSTPENLARIEAIRENNLRRAGLLEGDTDPELEDIAIVWLSFSVHGNEATGSEASMGVLYDLANPDNAETSEWLENVVVLLDPSLNPDGYNRYTNWYRQTAGKRIDPNPAVREHDEPWPGGRVNHYLFDLNRDWAWQTQKESRHRMVKYQQWMPHIHADLHEQGYTSPYYFAPAAAPFHEYITDWQGDFQTEIGQNHARYFDRNGWLYFTRERFDLLYPSYGDTYPTFNGAIGMTYEQGGGGRGGRAIDLPTGDTLTLKDRVAHHRTTALSTVEIAAREADRLTTQFGNYFQNTTAQPQGNFKTYIVSADNQPGNLRALTELLDRNGIEYRRATANRSFRGTDYRTGESVDRETSAGDLIVSAYQPRSVLTQVLFDPSATVEDSVTYDITAWSIPLAYGLETYATTDRLNVETEDYPAADYQNPLAGVDVAAAYAFALPWEGMNSARFLAALVREGIQVRTSETDFTFGDTEYPAGTLIINRGDNRVHPDFAGTLQRLTTEHEANLSVLETGFSASVGGDLGGSNYALIGEPKIATLSGEGIYPNEFGQVWYYFEQDLDYPLSIFDREDVLDVFADDYDILVLPEGRYGFSEEETEALADWIGGGGKLIAIGSANGSLAGKDGFGLKEKDAPKDTLSETAKREERLQPYGGQERRFIEGFIPGAIVEVEMDDTHPLSFGIGDAYSSLKVSDDAYEYLEDGWNVGRIRQEPQVSGFVGNRAYEKIQETLNFGVEPMRRGQVIYMVDNPLYRAFWENGKFLFANALFQVQ</sequence>
<evidence type="ECO:0000256" key="5">
    <source>
        <dbReference type="ARBA" id="ARBA00022833"/>
    </source>
</evidence>
<dbReference type="PANTHER" id="PTHR11705">
    <property type="entry name" value="PROTEASE FAMILY M14 CARBOXYPEPTIDASE A,B"/>
    <property type="match status" value="1"/>
</dbReference>
<comment type="caution">
    <text evidence="7">Lacks conserved residue(s) required for the propagation of feature annotation.</text>
</comment>
<dbReference type="Gene3D" id="3.40.630.10">
    <property type="entry name" value="Zn peptidases"/>
    <property type="match status" value="1"/>
</dbReference>
<dbReference type="Pfam" id="PF00246">
    <property type="entry name" value="Peptidase_M14"/>
    <property type="match status" value="1"/>
</dbReference>
<evidence type="ECO:0000256" key="2">
    <source>
        <dbReference type="ARBA" id="ARBA00005988"/>
    </source>
</evidence>
<gene>
    <name evidence="10" type="ORF">CLV84_0236</name>
</gene>
<feature type="domain" description="Peptidase M14" evidence="9">
    <location>
        <begin position="38"/>
        <end position="360"/>
    </location>
</feature>
<name>A0A2S6I746_9BACT</name>
<evidence type="ECO:0000256" key="8">
    <source>
        <dbReference type="SAM" id="SignalP"/>
    </source>
</evidence>
<dbReference type="SUPFAM" id="SSF53187">
    <property type="entry name" value="Zn-dependent exopeptidases"/>
    <property type="match status" value="1"/>
</dbReference>
<dbReference type="GO" id="GO:0005615">
    <property type="term" value="C:extracellular space"/>
    <property type="evidence" value="ECO:0007669"/>
    <property type="project" value="TreeGrafter"/>
</dbReference>
<dbReference type="GO" id="GO:0008270">
    <property type="term" value="F:zinc ion binding"/>
    <property type="evidence" value="ECO:0007669"/>
    <property type="project" value="InterPro"/>
</dbReference>
<dbReference type="CDD" id="cd06238">
    <property type="entry name" value="M14-like"/>
    <property type="match status" value="1"/>
</dbReference>
<evidence type="ECO:0000313" key="11">
    <source>
        <dbReference type="Proteomes" id="UP000237662"/>
    </source>
</evidence>
<evidence type="ECO:0000313" key="10">
    <source>
        <dbReference type="EMBL" id="PPK87298.1"/>
    </source>
</evidence>
<organism evidence="10 11">
    <name type="scientific">Neolewinella xylanilytica</name>
    <dbReference type="NCBI Taxonomy" id="1514080"/>
    <lineage>
        <taxon>Bacteria</taxon>
        <taxon>Pseudomonadati</taxon>
        <taxon>Bacteroidota</taxon>
        <taxon>Saprospiria</taxon>
        <taxon>Saprospirales</taxon>
        <taxon>Lewinellaceae</taxon>
        <taxon>Neolewinella</taxon>
    </lineage>
</organism>